<dbReference type="Proteomes" id="UP000712527">
    <property type="component" value="Unassembled WGS sequence"/>
</dbReference>
<dbReference type="Pfam" id="PF07690">
    <property type="entry name" value="MFS_1"/>
    <property type="match status" value="1"/>
</dbReference>
<comment type="caution">
    <text evidence="9">The sequence shown here is derived from an EMBL/GenBank/DDBJ whole genome shotgun (WGS) entry which is preliminary data.</text>
</comment>
<feature type="transmembrane region" description="Helical" evidence="7">
    <location>
        <begin position="155"/>
        <end position="176"/>
    </location>
</feature>
<dbReference type="EMBL" id="JACSNQ010000004">
    <property type="protein sequence ID" value="MBM6774592.1"/>
    <property type="molecule type" value="Genomic_DNA"/>
</dbReference>
<feature type="region of interest" description="Disordered" evidence="6">
    <location>
        <begin position="518"/>
        <end position="541"/>
    </location>
</feature>
<feature type="transmembrane region" description="Helical" evidence="7">
    <location>
        <begin position="494"/>
        <end position="513"/>
    </location>
</feature>
<dbReference type="InterPro" id="IPR036259">
    <property type="entry name" value="MFS_trans_sf"/>
</dbReference>
<keyword evidence="3 7" id="KW-0812">Transmembrane</keyword>
<feature type="transmembrane region" description="Helical" evidence="7">
    <location>
        <begin position="365"/>
        <end position="393"/>
    </location>
</feature>
<keyword evidence="2" id="KW-0813">Transport</keyword>
<evidence type="ECO:0000256" key="3">
    <source>
        <dbReference type="ARBA" id="ARBA00022692"/>
    </source>
</evidence>
<evidence type="ECO:0000256" key="5">
    <source>
        <dbReference type="ARBA" id="ARBA00023136"/>
    </source>
</evidence>
<evidence type="ECO:0000256" key="6">
    <source>
        <dbReference type="SAM" id="MobiDB-lite"/>
    </source>
</evidence>
<evidence type="ECO:0000256" key="4">
    <source>
        <dbReference type="ARBA" id="ARBA00022989"/>
    </source>
</evidence>
<evidence type="ECO:0000256" key="7">
    <source>
        <dbReference type="SAM" id="Phobius"/>
    </source>
</evidence>
<evidence type="ECO:0000256" key="1">
    <source>
        <dbReference type="ARBA" id="ARBA00004651"/>
    </source>
</evidence>
<feature type="transmembrane region" description="Helical" evidence="7">
    <location>
        <begin position="188"/>
        <end position="211"/>
    </location>
</feature>
<protein>
    <submittedName>
        <fullName evidence="9">MFS transporter</fullName>
    </submittedName>
</protein>
<feature type="transmembrane region" description="Helical" evidence="7">
    <location>
        <begin position="45"/>
        <end position="66"/>
    </location>
</feature>
<keyword evidence="4 7" id="KW-1133">Transmembrane helix</keyword>
<dbReference type="InterPro" id="IPR011701">
    <property type="entry name" value="MFS"/>
</dbReference>
<comment type="subcellular location">
    <subcellularLocation>
        <location evidence="1">Cell membrane</location>
        <topology evidence="1">Multi-pass membrane protein</topology>
    </subcellularLocation>
</comment>
<proteinExistence type="predicted"/>
<keyword evidence="10" id="KW-1185">Reference proteome</keyword>
<dbReference type="PANTHER" id="PTHR42718:SF9">
    <property type="entry name" value="MAJOR FACILITATOR SUPERFAMILY MULTIDRUG TRANSPORTER MFSC"/>
    <property type="match status" value="1"/>
</dbReference>
<reference evidence="9 10" key="1">
    <citation type="journal article" date="2021" name="Sci. Rep.">
        <title>The distribution of antibiotic resistance genes in chicken gut microbiota commensals.</title>
        <authorList>
            <person name="Juricova H."/>
            <person name="Matiasovicova J."/>
            <person name="Kubasova T."/>
            <person name="Cejkova D."/>
            <person name="Rychlik I."/>
        </authorList>
    </citation>
    <scope>NUCLEOTIDE SEQUENCE [LARGE SCALE GENOMIC DNA]</scope>
    <source>
        <strain evidence="9 10">An794</strain>
    </source>
</reference>
<sequence length="541" mass="55647">MLPIVILILAQMGATGDNGALSLAATALTSDLGATTSDIQLANMIYPLVGGSFMIAGGLAGTLVGWRKTFRIGASLATVGEVALALSPNMTVFIWVGRVLVGLGASFLIPSLLGIIPFIYHGSNRTVAFGCIGAASGLSAILPLALGVVMEAAGMRVTFLVLAAYFVGVTALSLGLPKIDQPHERSHFDAVGVALAASGFFLVLIGLSSISTWGLVEPLRTAPFTLLGISPALPLIALGVVVLVLLVVVEGRAEKRYGLVVLPRSFITTPQVLAGLVTNALMFFFMGAQSILMAPYLQLVADWTPIEVGTISIATGVPTFALALGIPKLFPRANPRHVIQLGYVAMAVALGIMALSVTMDGAVRAGVYLGAFMAGVGAGTVSSHASNVVALAVSDRDASQSGGIQSTMRNVGQALGVALLGAILIFNISSTLRGEMAADSSISDDVAQQVSNLTINLGSNTAFEDEIADIKMSDTERATLVDLEARARFDSTRLAYGVGAVIVLLGLLTTPAIKTLSRDDGTAGSGAPVPTPASRAKHRRG</sequence>
<keyword evidence="5 7" id="KW-0472">Membrane</keyword>
<dbReference type="Gene3D" id="1.20.1250.20">
    <property type="entry name" value="MFS general substrate transporter like domains"/>
    <property type="match status" value="2"/>
</dbReference>
<evidence type="ECO:0000259" key="8">
    <source>
        <dbReference type="PROSITE" id="PS50850"/>
    </source>
</evidence>
<name>A0ABS2F157_9ACTN</name>
<dbReference type="SUPFAM" id="SSF103473">
    <property type="entry name" value="MFS general substrate transporter"/>
    <property type="match status" value="1"/>
</dbReference>
<gene>
    <name evidence="9" type="ORF">H9X80_03395</name>
</gene>
<evidence type="ECO:0000313" key="10">
    <source>
        <dbReference type="Proteomes" id="UP000712527"/>
    </source>
</evidence>
<feature type="transmembrane region" description="Helical" evidence="7">
    <location>
        <begin position="308"/>
        <end position="326"/>
    </location>
</feature>
<dbReference type="PANTHER" id="PTHR42718">
    <property type="entry name" value="MAJOR FACILITATOR SUPERFAMILY MULTIDRUG TRANSPORTER MFSC"/>
    <property type="match status" value="1"/>
</dbReference>
<feature type="transmembrane region" description="Helical" evidence="7">
    <location>
        <begin position="338"/>
        <end position="359"/>
    </location>
</feature>
<feature type="transmembrane region" description="Helical" evidence="7">
    <location>
        <begin position="272"/>
        <end position="296"/>
    </location>
</feature>
<feature type="transmembrane region" description="Helical" evidence="7">
    <location>
        <begin position="73"/>
        <end position="95"/>
    </location>
</feature>
<feature type="transmembrane region" description="Helical" evidence="7">
    <location>
        <begin position="127"/>
        <end position="149"/>
    </location>
</feature>
<dbReference type="PROSITE" id="PS50850">
    <property type="entry name" value="MFS"/>
    <property type="match status" value="1"/>
</dbReference>
<evidence type="ECO:0000313" key="9">
    <source>
        <dbReference type="EMBL" id="MBM6774592.1"/>
    </source>
</evidence>
<dbReference type="InterPro" id="IPR020846">
    <property type="entry name" value="MFS_dom"/>
</dbReference>
<feature type="domain" description="Major facilitator superfamily (MFS) profile" evidence="8">
    <location>
        <begin position="3"/>
        <end position="518"/>
    </location>
</feature>
<organism evidence="9 10">
    <name type="scientific">Olsenella profusa</name>
    <dbReference type="NCBI Taxonomy" id="138595"/>
    <lineage>
        <taxon>Bacteria</taxon>
        <taxon>Bacillati</taxon>
        <taxon>Actinomycetota</taxon>
        <taxon>Coriobacteriia</taxon>
        <taxon>Coriobacteriales</taxon>
        <taxon>Atopobiaceae</taxon>
        <taxon>Olsenella</taxon>
    </lineage>
</organism>
<evidence type="ECO:0000256" key="2">
    <source>
        <dbReference type="ARBA" id="ARBA00022448"/>
    </source>
</evidence>
<feature type="transmembrane region" description="Helical" evidence="7">
    <location>
        <begin position="101"/>
        <end position="120"/>
    </location>
</feature>
<feature type="transmembrane region" description="Helical" evidence="7">
    <location>
        <begin position="231"/>
        <end position="251"/>
    </location>
</feature>
<accession>A0ABS2F157</accession>